<keyword evidence="3" id="KW-1185">Reference proteome</keyword>
<reference evidence="2 3" key="1">
    <citation type="submission" date="2015-12" db="EMBL/GenBank/DDBJ databases">
        <title>The genome of Folsomia candida.</title>
        <authorList>
            <person name="Faddeeva A."/>
            <person name="Derks M.F."/>
            <person name="Anvar Y."/>
            <person name="Smit S."/>
            <person name="Van Straalen N."/>
            <person name="Roelofs D."/>
        </authorList>
    </citation>
    <scope>NUCLEOTIDE SEQUENCE [LARGE SCALE GENOMIC DNA]</scope>
    <source>
        <strain evidence="2 3">VU population</strain>
        <tissue evidence="2">Whole body</tissue>
    </source>
</reference>
<dbReference type="EMBL" id="LNIX01000010">
    <property type="protein sequence ID" value="OXA49349.1"/>
    <property type="molecule type" value="Genomic_DNA"/>
</dbReference>
<dbReference type="AlphaFoldDB" id="A0A226DVU1"/>
<proteinExistence type="predicted"/>
<keyword evidence="1" id="KW-0812">Transmembrane</keyword>
<feature type="transmembrane region" description="Helical" evidence="1">
    <location>
        <begin position="150"/>
        <end position="172"/>
    </location>
</feature>
<keyword evidence="1" id="KW-0472">Membrane</keyword>
<feature type="transmembrane region" description="Helical" evidence="1">
    <location>
        <begin position="39"/>
        <end position="62"/>
    </location>
</feature>
<sequence>MEHLLFNLIIPKLRWLSIAYTNPNIFGTFYHISSKEPRYFPGFIAISAFSVYFTAHMAYLLIQPILSSNRDPDLNMVTIIPILGCLFVGIVMIFSDMVFLRGGFTMGTVLQSTLRLYTECGESTTQKFKKPIKHDKLILNKISEPRMDKLASFVVLYSIIAPLFPSFVPFFNAKLDPTYFFLRTVSLSSEDWLKSYAILGIRSGIIFTLFYQYYGIALQIGVHFFAEMYMSLHILEGIEPVVSRDGTQSMTHFRR</sequence>
<evidence type="ECO:0000313" key="3">
    <source>
        <dbReference type="Proteomes" id="UP000198287"/>
    </source>
</evidence>
<protein>
    <submittedName>
        <fullName evidence="2">Uncharacterized protein</fullName>
    </submittedName>
</protein>
<keyword evidence="1" id="KW-1133">Transmembrane helix</keyword>
<feature type="transmembrane region" description="Helical" evidence="1">
    <location>
        <begin position="74"/>
        <end position="94"/>
    </location>
</feature>
<name>A0A226DVU1_FOLCA</name>
<accession>A0A226DVU1</accession>
<evidence type="ECO:0000256" key="1">
    <source>
        <dbReference type="SAM" id="Phobius"/>
    </source>
</evidence>
<organism evidence="2 3">
    <name type="scientific">Folsomia candida</name>
    <name type="common">Springtail</name>
    <dbReference type="NCBI Taxonomy" id="158441"/>
    <lineage>
        <taxon>Eukaryota</taxon>
        <taxon>Metazoa</taxon>
        <taxon>Ecdysozoa</taxon>
        <taxon>Arthropoda</taxon>
        <taxon>Hexapoda</taxon>
        <taxon>Collembola</taxon>
        <taxon>Entomobryomorpha</taxon>
        <taxon>Isotomoidea</taxon>
        <taxon>Isotomidae</taxon>
        <taxon>Proisotominae</taxon>
        <taxon>Folsomia</taxon>
    </lineage>
</organism>
<dbReference type="Proteomes" id="UP000198287">
    <property type="component" value="Unassembled WGS sequence"/>
</dbReference>
<comment type="caution">
    <text evidence="2">The sequence shown here is derived from an EMBL/GenBank/DDBJ whole genome shotgun (WGS) entry which is preliminary data.</text>
</comment>
<gene>
    <name evidence="2" type="ORF">Fcan01_15388</name>
</gene>
<evidence type="ECO:0000313" key="2">
    <source>
        <dbReference type="EMBL" id="OXA49349.1"/>
    </source>
</evidence>